<organism evidence="2 3">
    <name type="scientific">Shewanella algidipiscicola</name>
    <dbReference type="NCBI Taxonomy" id="614070"/>
    <lineage>
        <taxon>Bacteria</taxon>
        <taxon>Pseudomonadati</taxon>
        <taxon>Pseudomonadota</taxon>
        <taxon>Gammaproteobacteria</taxon>
        <taxon>Alteromonadales</taxon>
        <taxon>Shewanellaceae</taxon>
        <taxon>Shewanella</taxon>
    </lineage>
</organism>
<reference evidence="2 3" key="1">
    <citation type="submission" date="2021-05" db="EMBL/GenBank/DDBJ databases">
        <title>Molecular characterization for Shewanella algae harboring chromosomal blaOXA-55-like strains isolated from clinical and environment sample.</title>
        <authorList>
            <person name="Ohama Y."/>
            <person name="Aoki K."/>
            <person name="Harada S."/>
            <person name="Moriya K."/>
            <person name="Ishii Y."/>
            <person name="Tateda K."/>
        </authorList>
    </citation>
    <scope>NUCLEOTIDE SEQUENCE [LARGE SCALE GENOMIC DNA]</scope>
    <source>
        <strain evidence="2 3">LMG 23746</strain>
    </source>
</reference>
<comment type="caution">
    <text evidence="2">The sequence shown here is derived from an EMBL/GenBank/DDBJ whole genome shotgun (WGS) entry which is preliminary data.</text>
</comment>
<keyword evidence="3" id="KW-1185">Reference proteome</keyword>
<protein>
    <submittedName>
        <fullName evidence="2">Uncharacterized protein</fullName>
    </submittedName>
</protein>
<name>A0ABQ4P7M4_9GAMM</name>
<evidence type="ECO:0000256" key="1">
    <source>
        <dbReference type="SAM" id="MobiDB-lite"/>
    </source>
</evidence>
<gene>
    <name evidence="2" type="ORF">TUM4630_06940</name>
</gene>
<dbReference type="EMBL" id="BPFB01000006">
    <property type="protein sequence ID" value="GIU43503.1"/>
    <property type="molecule type" value="Genomic_DNA"/>
</dbReference>
<sequence length="50" mass="5386">MVRQLKAIATAEPSDAEIKKPPDERVAVPGGSNEKGISYDTFKGGWAMHT</sequence>
<evidence type="ECO:0000313" key="2">
    <source>
        <dbReference type="EMBL" id="GIU43503.1"/>
    </source>
</evidence>
<proteinExistence type="predicted"/>
<dbReference type="Proteomes" id="UP000761574">
    <property type="component" value="Unassembled WGS sequence"/>
</dbReference>
<accession>A0ABQ4P7M4</accession>
<feature type="compositionally biased region" description="Basic and acidic residues" evidence="1">
    <location>
        <begin position="16"/>
        <end position="26"/>
    </location>
</feature>
<feature type="region of interest" description="Disordered" evidence="1">
    <location>
        <begin position="1"/>
        <end position="40"/>
    </location>
</feature>
<evidence type="ECO:0000313" key="3">
    <source>
        <dbReference type="Proteomes" id="UP000761574"/>
    </source>
</evidence>